<keyword evidence="3" id="KW-1133">Transmembrane helix</keyword>
<keyword evidence="6" id="KW-1185">Reference proteome</keyword>
<sequence>MDCKQALSLMHDYMDNELAPNQVLLLKEHFAVCPACTERYDQLERTEMMLFGIKTQRIEPMADFVTANIMASLPKKTKQRVWLRWVKNHPAITVAAMFVMVMFISALSFWNQDRELMVKGPDLDKLIIEGDKVIVPKGHVVAGDLTVQNGQAEVYGEVNGNLTVIEGSMNLASTAHISGQVTKIDEAMSWLWYRITHMFSGVAYN</sequence>
<dbReference type="OrthoDB" id="9782842at2"/>
<dbReference type="Gene3D" id="1.10.10.1320">
    <property type="entry name" value="Anti-sigma factor, zinc-finger domain"/>
    <property type="match status" value="1"/>
</dbReference>
<evidence type="ECO:0000256" key="3">
    <source>
        <dbReference type="SAM" id="Phobius"/>
    </source>
</evidence>
<reference evidence="5 6" key="1">
    <citation type="submission" date="2017-01" db="EMBL/GenBank/DDBJ databases">
        <title>Genome analysis of Paenibacillus selenitrireducens ES3-24.</title>
        <authorList>
            <person name="Xu D."/>
            <person name="Yao R."/>
            <person name="Zheng S."/>
        </authorList>
    </citation>
    <scope>NUCLEOTIDE SEQUENCE [LARGE SCALE GENOMIC DNA]</scope>
    <source>
        <strain evidence="5 6">ES3-24</strain>
    </source>
</reference>
<evidence type="ECO:0000256" key="1">
    <source>
        <dbReference type="ARBA" id="ARBA00024353"/>
    </source>
</evidence>
<protein>
    <recommendedName>
        <fullName evidence="2">Anti-sigma-W factor RsiW</fullName>
    </recommendedName>
</protein>
<dbReference type="STRING" id="1324314.BVG16_28890"/>
<comment type="caution">
    <text evidence="5">The sequence shown here is derived from an EMBL/GenBank/DDBJ whole genome shotgun (WGS) entry which is preliminary data.</text>
</comment>
<dbReference type="Pfam" id="PF13490">
    <property type="entry name" value="zf-HC2"/>
    <property type="match status" value="1"/>
</dbReference>
<evidence type="ECO:0000313" key="5">
    <source>
        <dbReference type="EMBL" id="OPA73354.1"/>
    </source>
</evidence>
<keyword evidence="3" id="KW-0472">Membrane</keyword>
<evidence type="ECO:0000259" key="4">
    <source>
        <dbReference type="Pfam" id="PF13490"/>
    </source>
</evidence>
<gene>
    <name evidence="5" type="ORF">BVG16_28890</name>
</gene>
<dbReference type="InterPro" id="IPR027383">
    <property type="entry name" value="Znf_put"/>
</dbReference>
<evidence type="ECO:0000256" key="2">
    <source>
        <dbReference type="ARBA" id="ARBA00024438"/>
    </source>
</evidence>
<keyword evidence="3" id="KW-0812">Transmembrane</keyword>
<organism evidence="5 6">
    <name type="scientific">Paenibacillus selenitireducens</name>
    <dbReference type="NCBI Taxonomy" id="1324314"/>
    <lineage>
        <taxon>Bacteria</taxon>
        <taxon>Bacillati</taxon>
        <taxon>Bacillota</taxon>
        <taxon>Bacilli</taxon>
        <taxon>Bacillales</taxon>
        <taxon>Paenibacillaceae</taxon>
        <taxon>Paenibacillus</taxon>
    </lineage>
</organism>
<proteinExistence type="inferred from homology"/>
<evidence type="ECO:0000313" key="6">
    <source>
        <dbReference type="Proteomes" id="UP000190188"/>
    </source>
</evidence>
<dbReference type="RefSeq" id="WP_078502672.1">
    <property type="nucleotide sequence ID" value="NZ_MSZX01000018.1"/>
</dbReference>
<dbReference type="Proteomes" id="UP000190188">
    <property type="component" value="Unassembled WGS sequence"/>
</dbReference>
<dbReference type="InterPro" id="IPR041916">
    <property type="entry name" value="Anti_sigma_zinc_sf"/>
</dbReference>
<name>A0A1T2X0E4_9BACL</name>
<feature type="domain" description="Putative zinc-finger" evidence="4">
    <location>
        <begin position="3"/>
        <end position="36"/>
    </location>
</feature>
<dbReference type="EMBL" id="MSZX01000018">
    <property type="protein sequence ID" value="OPA73354.1"/>
    <property type="molecule type" value="Genomic_DNA"/>
</dbReference>
<feature type="transmembrane region" description="Helical" evidence="3">
    <location>
        <begin position="91"/>
        <end position="110"/>
    </location>
</feature>
<dbReference type="AlphaFoldDB" id="A0A1T2X0E4"/>
<comment type="similarity">
    <text evidence="1">Belongs to the zinc-associated anti-sigma factor (ZAS) superfamily. Anti-sigma-W factor family.</text>
</comment>
<accession>A0A1T2X0E4</accession>